<evidence type="ECO:0000313" key="10">
    <source>
        <dbReference type="Proteomes" id="UP001391051"/>
    </source>
</evidence>
<feature type="transmembrane region" description="Helical" evidence="7">
    <location>
        <begin position="196"/>
        <end position="214"/>
    </location>
</feature>
<evidence type="ECO:0000256" key="2">
    <source>
        <dbReference type="ARBA" id="ARBA00022692"/>
    </source>
</evidence>
<name>A0ABR1PYE9_9PEZI</name>
<evidence type="ECO:0000256" key="1">
    <source>
        <dbReference type="ARBA" id="ARBA00004141"/>
    </source>
</evidence>
<sequence length="333" mass="36609">MQSDLTSTVVGVSSASMGAVTVGLAVRLGTRIMFDRKLAWDDGLVLLSWLSQIAFCIIVIIETRYGLGKHWDTFDVTYIDIYLKLITMSSVTYTFAIMTAKASLAALYLTVFRGRSCLLQILNQGLLLFLVCEAIEEIAVVTSQCLPTIGAWSSTGPGACVNLKPFWWTTFACYMATNILLFFQPIPFLWSKGLPSYDLATLVGIAIFGILDTLTDTNKSMRRLTPTASRRGKDWDRYNIRLHDALHLVRDRRVRHPAVLVRPLSQRNPALVQGNGVPTANDGDSHSRPQVAVLAETSQTARTGRGPAPKHDDDDNLPAGRVPGEDRVAGTPQ</sequence>
<dbReference type="Proteomes" id="UP001391051">
    <property type="component" value="Unassembled WGS sequence"/>
</dbReference>
<evidence type="ECO:0000256" key="7">
    <source>
        <dbReference type="SAM" id="Phobius"/>
    </source>
</evidence>
<dbReference type="InterPro" id="IPR049326">
    <property type="entry name" value="Rhodopsin_dom_fungi"/>
</dbReference>
<feature type="transmembrane region" description="Helical" evidence="7">
    <location>
        <begin position="171"/>
        <end position="190"/>
    </location>
</feature>
<feature type="domain" description="Rhodopsin" evidence="8">
    <location>
        <begin position="26"/>
        <end position="235"/>
    </location>
</feature>
<comment type="similarity">
    <text evidence="5">Belongs to the SAT4 family.</text>
</comment>
<evidence type="ECO:0000256" key="3">
    <source>
        <dbReference type="ARBA" id="ARBA00022989"/>
    </source>
</evidence>
<dbReference type="GeneID" id="92081036"/>
<feature type="transmembrane region" description="Helical" evidence="7">
    <location>
        <begin position="38"/>
        <end position="61"/>
    </location>
</feature>
<evidence type="ECO:0000256" key="5">
    <source>
        <dbReference type="ARBA" id="ARBA00038359"/>
    </source>
</evidence>
<keyword evidence="3 7" id="KW-1133">Transmembrane helix</keyword>
<dbReference type="PANTHER" id="PTHR33048">
    <property type="entry name" value="PTH11-LIKE INTEGRAL MEMBRANE PROTEIN (AFU_ORTHOLOGUE AFUA_5G11245)"/>
    <property type="match status" value="1"/>
</dbReference>
<dbReference type="EMBL" id="JAQQWE010000008">
    <property type="protein sequence ID" value="KAK7942639.1"/>
    <property type="molecule type" value="Genomic_DNA"/>
</dbReference>
<gene>
    <name evidence="9" type="ORF">PG986_011752</name>
</gene>
<keyword evidence="10" id="KW-1185">Reference proteome</keyword>
<evidence type="ECO:0000256" key="6">
    <source>
        <dbReference type="SAM" id="MobiDB-lite"/>
    </source>
</evidence>
<protein>
    <recommendedName>
        <fullName evidence="8">Rhodopsin domain-containing protein</fullName>
    </recommendedName>
</protein>
<organism evidence="9 10">
    <name type="scientific">Apiospora aurea</name>
    <dbReference type="NCBI Taxonomy" id="335848"/>
    <lineage>
        <taxon>Eukaryota</taxon>
        <taxon>Fungi</taxon>
        <taxon>Dikarya</taxon>
        <taxon>Ascomycota</taxon>
        <taxon>Pezizomycotina</taxon>
        <taxon>Sordariomycetes</taxon>
        <taxon>Xylariomycetidae</taxon>
        <taxon>Amphisphaeriales</taxon>
        <taxon>Apiosporaceae</taxon>
        <taxon>Apiospora</taxon>
    </lineage>
</organism>
<proteinExistence type="inferred from homology"/>
<keyword evidence="4 7" id="KW-0472">Membrane</keyword>
<comment type="caution">
    <text evidence="9">The sequence shown here is derived from an EMBL/GenBank/DDBJ whole genome shotgun (WGS) entry which is preliminary data.</text>
</comment>
<dbReference type="InterPro" id="IPR052337">
    <property type="entry name" value="SAT4-like"/>
</dbReference>
<dbReference type="PANTHER" id="PTHR33048:SF123">
    <property type="entry name" value="INTEGRAL MEMBRANE PROTEIN"/>
    <property type="match status" value="1"/>
</dbReference>
<evidence type="ECO:0000256" key="4">
    <source>
        <dbReference type="ARBA" id="ARBA00023136"/>
    </source>
</evidence>
<evidence type="ECO:0000259" key="8">
    <source>
        <dbReference type="Pfam" id="PF20684"/>
    </source>
</evidence>
<dbReference type="RefSeq" id="XP_066694670.1">
    <property type="nucleotide sequence ID" value="XM_066847974.1"/>
</dbReference>
<feature type="region of interest" description="Disordered" evidence="6">
    <location>
        <begin position="293"/>
        <end position="333"/>
    </location>
</feature>
<evidence type="ECO:0000313" key="9">
    <source>
        <dbReference type="EMBL" id="KAK7942639.1"/>
    </source>
</evidence>
<comment type="subcellular location">
    <subcellularLocation>
        <location evidence="1">Membrane</location>
        <topology evidence="1">Multi-pass membrane protein</topology>
    </subcellularLocation>
</comment>
<feature type="transmembrane region" description="Helical" evidence="7">
    <location>
        <begin position="81"/>
        <end position="109"/>
    </location>
</feature>
<feature type="compositionally biased region" description="Basic and acidic residues" evidence="6">
    <location>
        <begin position="323"/>
        <end position="333"/>
    </location>
</feature>
<reference evidence="9 10" key="1">
    <citation type="submission" date="2023-01" db="EMBL/GenBank/DDBJ databases">
        <title>Analysis of 21 Apiospora genomes using comparative genomics revels a genus with tremendous synthesis potential of carbohydrate active enzymes and secondary metabolites.</title>
        <authorList>
            <person name="Sorensen T."/>
        </authorList>
    </citation>
    <scope>NUCLEOTIDE SEQUENCE [LARGE SCALE GENOMIC DNA]</scope>
    <source>
        <strain evidence="9 10">CBS 24483</strain>
    </source>
</reference>
<keyword evidence="2 7" id="KW-0812">Transmembrane</keyword>
<dbReference type="Pfam" id="PF20684">
    <property type="entry name" value="Fung_rhodopsin"/>
    <property type="match status" value="1"/>
</dbReference>
<feature type="transmembrane region" description="Helical" evidence="7">
    <location>
        <begin position="6"/>
        <end position="26"/>
    </location>
</feature>
<accession>A0ABR1PYE9</accession>